<dbReference type="PRINTS" id="PR01438">
    <property type="entry name" value="UNVRSLSTRESS"/>
</dbReference>
<dbReference type="Proteomes" id="UP000199503">
    <property type="component" value="Unassembled WGS sequence"/>
</dbReference>
<proteinExistence type="inferred from homology"/>
<dbReference type="Gene3D" id="3.40.50.620">
    <property type="entry name" value="HUPs"/>
    <property type="match status" value="2"/>
</dbReference>
<evidence type="ECO:0000313" key="3">
    <source>
        <dbReference type="EMBL" id="SER71542.1"/>
    </source>
</evidence>
<dbReference type="SUPFAM" id="SSF52402">
    <property type="entry name" value="Adenine nucleotide alpha hydrolases-like"/>
    <property type="match status" value="2"/>
</dbReference>
<name>A0A1H9RFR9_9PSEU</name>
<dbReference type="RefSeq" id="WP_218159742.1">
    <property type="nucleotide sequence ID" value="NZ_FOFV01000011.1"/>
</dbReference>
<dbReference type="STRING" id="65499.SAMN04488000_11188"/>
<dbReference type="InterPro" id="IPR006016">
    <property type="entry name" value="UspA"/>
</dbReference>
<comment type="similarity">
    <text evidence="1">Belongs to the universal stress protein A family.</text>
</comment>
<dbReference type="PANTHER" id="PTHR46268:SF6">
    <property type="entry name" value="UNIVERSAL STRESS PROTEIN UP12"/>
    <property type="match status" value="1"/>
</dbReference>
<evidence type="ECO:0000256" key="1">
    <source>
        <dbReference type="ARBA" id="ARBA00008791"/>
    </source>
</evidence>
<reference evidence="4" key="1">
    <citation type="submission" date="2016-10" db="EMBL/GenBank/DDBJ databases">
        <authorList>
            <person name="Varghese N."/>
            <person name="Submissions S."/>
        </authorList>
    </citation>
    <scope>NUCLEOTIDE SEQUENCE [LARGE SCALE GENOMIC DNA]</scope>
    <source>
        <strain evidence="4">DSM 44437</strain>
    </source>
</reference>
<dbReference type="EMBL" id="FOFV01000011">
    <property type="protein sequence ID" value="SER71542.1"/>
    <property type="molecule type" value="Genomic_DNA"/>
</dbReference>
<dbReference type="InterPro" id="IPR014729">
    <property type="entry name" value="Rossmann-like_a/b/a_fold"/>
</dbReference>
<feature type="domain" description="UspA" evidence="2">
    <location>
        <begin position="10"/>
        <end position="144"/>
    </location>
</feature>
<gene>
    <name evidence="3" type="ORF">SAMN04488000_11188</name>
</gene>
<evidence type="ECO:0000259" key="2">
    <source>
        <dbReference type="Pfam" id="PF00582"/>
    </source>
</evidence>
<dbReference type="AlphaFoldDB" id="A0A1H9RFR9"/>
<accession>A0A1H9RFR9</accession>
<organism evidence="3 4">
    <name type="scientific">Lentzea albida</name>
    <dbReference type="NCBI Taxonomy" id="65499"/>
    <lineage>
        <taxon>Bacteria</taxon>
        <taxon>Bacillati</taxon>
        <taxon>Actinomycetota</taxon>
        <taxon>Actinomycetes</taxon>
        <taxon>Pseudonocardiales</taxon>
        <taxon>Pseudonocardiaceae</taxon>
        <taxon>Lentzea</taxon>
    </lineage>
</organism>
<evidence type="ECO:0000313" key="4">
    <source>
        <dbReference type="Proteomes" id="UP000199503"/>
    </source>
</evidence>
<dbReference type="Pfam" id="PF00582">
    <property type="entry name" value="Usp"/>
    <property type="match status" value="2"/>
</dbReference>
<dbReference type="PANTHER" id="PTHR46268">
    <property type="entry name" value="STRESS RESPONSE PROTEIN NHAX"/>
    <property type="match status" value="1"/>
</dbReference>
<feature type="domain" description="UspA" evidence="2">
    <location>
        <begin position="153"/>
        <end position="289"/>
    </location>
</feature>
<keyword evidence="4" id="KW-1185">Reference proteome</keyword>
<dbReference type="InterPro" id="IPR006015">
    <property type="entry name" value="Universal_stress_UspA"/>
</dbReference>
<protein>
    <submittedName>
        <fullName evidence="3">Nucleotide-binding universal stress protein, UspA family</fullName>
    </submittedName>
</protein>
<sequence length="301" mass="31128">MITPIGHTGTVVVGLDGSEAAQRAVRWAASEAARRKSSLRVVHAELPLPPDAPDLSGMARRALHEEALHWTEAAVEAALAVAPGLAVEVRVEVGSALRLLEEESETAALVVVGSRGLGGFAGLLLGSVAVGLSCHSRCPMVVVRGDDLVPDGPVVVGVNGSPENWHVLDRAFEEAGARGAELVAVHAWRPPLGTPGIAESVGIVWSELDVVRGAKVVQRLEACADRHPGVKVSTHVVHGSAAHRLVEFAHGAALLVVGARGTGGLTGMVLGSTSQAVLRHAPCPVLLVRPVLAEQVEHAAR</sequence>